<evidence type="ECO:0000256" key="1">
    <source>
        <dbReference type="SAM" id="MobiDB-lite"/>
    </source>
</evidence>
<organism evidence="2 3">
    <name type="scientific">Portunus trituberculatus</name>
    <name type="common">Swimming crab</name>
    <name type="synonym">Neptunus trituberculatus</name>
    <dbReference type="NCBI Taxonomy" id="210409"/>
    <lineage>
        <taxon>Eukaryota</taxon>
        <taxon>Metazoa</taxon>
        <taxon>Ecdysozoa</taxon>
        <taxon>Arthropoda</taxon>
        <taxon>Crustacea</taxon>
        <taxon>Multicrustacea</taxon>
        <taxon>Malacostraca</taxon>
        <taxon>Eumalacostraca</taxon>
        <taxon>Eucarida</taxon>
        <taxon>Decapoda</taxon>
        <taxon>Pleocyemata</taxon>
        <taxon>Brachyura</taxon>
        <taxon>Eubrachyura</taxon>
        <taxon>Portunoidea</taxon>
        <taxon>Portunidae</taxon>
        <taxon>Portuninae</taxon>
        <taxon>Portunus</taxon>
    </lineage>
</organism>
<reference evidence="2 3" key="1">
    <citation type="submission" date="2019-05" db="EMBL/GenBank/DDBJ databases">
        <title>Another draft genome of Portunus trituberculatus and its Hox gene families provides insights of decapod evolution.</title>
        <authorList>
            <person name="Jeong J.-H."/>
            <person name="Song I."/>
            <person name="Kim S."/>
            <person name="Choi T."/>
            <person name="Kim D."/>
            <person name="Ryu S."/>
            <person name="Kim W."/>
        </authorList>
    </citation>
    <scope>NUCLEOTIDE SEQUENCE [LARGE SCALE GENOMIC DNA]</scope>
    <source>
        <tissue evidence="2">Muscle</tissue>
    </source>
</reference>
<proteinExistence type="predicted"/>
<protein>
    <submittedName>
        <fullName evidence="2">Uncharacterized protein</fullName>
    </submittedName>
</protein>
<gene>
    <name evidence="2" type="ORF">E2C01_002542</name>
</gene>
<sequence length="91" mass="10491">MDQAREAIELQTYLGQLHHGNHLFYSSRDEEKTKKIYSNEENSLRGVQRGVTTPGSEKGDDSDPPPPTHLRALKTFWSPCRRLPRESLKQK</sequence>
<evidence type="ECO:0000313" key="2">
    <source>
        <dbReference type="EMBL" id="MPC09922.1"/>
    </source>
</evidence>
<dbReference type="AlphaFoldDB" id="A0A5B7CJM0"/>
<name>A0A5B7CJM0_PORTR</name>
<dbReference type="Proteomes" id="UP000324222">
    <property type="component" value="Unassembled WGS sequence"/>
</dbReference>
<feature type="region of interest" description="Disordered" evidence="1">
    <location>
        <begin position="34"/>
        <end position="76"/>
    </location>
</feature>
<accession>A0A5B7CJM0</accession>
<comment type="caution">
    <text evidence="2">The sequence shown here is derived from an EMBL/GenBank/DDBJ whole genome shotgun (WGS) entry which is preliminary data.</text>
</comment>
<evidence type="ECO:0000313" key="3">
    <source>
        <dbReference type="Proteomes" id="UP000324222"/>
    </source>
</evidence>
<keyword evidence="3" id="KW-1185">Reference proteome</keyword>
<dbReference type="EMBL" id="VSRR010000093">
    <property type="protein sequence ID" value="MPC09922.1"/>
    <property type="molecule type" value="Genomic_DNA"/>
</dbReference>